<dbReference type="InterPro" id="IPR036397">
    <property type="entry name" value="RNaseH_sf"/>
</dbReference>
<comment type="caution">
    <text evidence="6">The sequence shown here is derived from an EMBL/GenBank/DDBJ whole genome shotgun (WGS) entry which is preliminary data.</text>
</comment>
<organism evidence="6 7">
    <name type="scientific">Molorchus minor</name>
    <dbReference type="NCBI Taxonomy" id="1323400"/>
    <lineage>
        <taxon>Eukaryota</taxon>
        <taxon>Metazoa</taxon>
        <taxon>Ecdysozoa</taxon>
        <taxon>Arthropoda</taxon>
        <taxon>Hexapoda</taxon>
        <taxon>Insecta</taxon>
        <taxon>Pterygota</taxon>
        <taxon>Neoptera</taxon>
        <taxon>Endopterygota</taxon>
        <taxon>Coleoptera</taxon>
        <taxon>Polyphaga</taxon>
        <taxon>Cucujiformia</taxon>
        <taxon>Chrysomeloidea</taxon>
        <taxon>Cerambycidae</taxon>
        <taxon>Lamiinae</taxon>
        <taxon>Monochamini</taxon>
        <taxon>Molorchus</taxon>
    </lineage>
</organism>
<keyword evidence="3" id="KW-0378">Hydrolase</keyword>
<evidence type="ECO:0000256" key="4">
    <source>
        <dbReference type="ARBA" id="ARBA00022839"/>
    </source>
</evidence>
<dbReference type="Proteomes" id="UP001162164">
    <property type="component" value="Unassembled WGS sequence"/>
</dbReference>
<dbReference type="SUPFAM" id="SSF53098">
    <property type="entry name" value="Ribonuclease H-like"/>
    <property type="match status" value="1"/>
</dbReference>
<dbReference type="InterPro" id="IPR012337">
    <property type="entry name" value="RNaseH-like_sf"/>
</dbReference>
<protein>
    <recommendedName>
        <fullName evidence="5">Exonuclease domain-containing protein</fullName>
    </recommendedName>
</protein>
<accession>A0ABQ9JBB0</accession>
<dbReference type="SMART" id="SM00479">
    <property type="entry name" value="EXOIII"/>
    <property type="match status" value="1"/>
</dbReference>
<feature type="domain" description="Exonuclease" evidence="5">
    <location>
        <begin position="43"/>
        <end position="193"/>
    </location>
</feature>
<evidence type="ECO:0000313" key="6">
    <source>
        <dbReference type="EMBL" id="KAJ8975253.1"/>
    </source>
</evidence>
<dbReference type="EMBL" id="JAPWTJ010000852">
    <property type="protein sequence ID" value="KAJ8975253.1"/>
    <property type="molecule type" value="Genomic_DNA"/>
</dbReference>
<proteinExistence type="inferred from homology"/>
<gene>
    <name evidence="6" type="ORF">NQ317_012469</name>
</gene>
<dbReference type="InterPro" id="IPR013520">
    <property type="entry name" value="Ribonucl_H"/>
</dbReference>
<dbReference type="InterPro" id="IPR022894">
    <property type="entry name" value="Oligoribonuclease"/>
</dbReference>
<evidence type="ECO:0000256" key="1">
    <source>
        <dbReference type="ARBA" id="ARBA00009921"/>
    </source>
</evidence>
<keyword evidence="2" id="KW-0540">Nuclease</keyword>
<dbReference type="Pfam" id="PF00929">
    <property type="entry name" value="RNase_T"/>
    <property type="match status" value="1"/>
</dbReference>
<reference evidence="6" key="1">
    <citation type="journal article" date="2023" name="Insect Mol. Biol.">
        <title>Genome sequencing provides insights into the evolution of gene families encoding plant cell wall-degrading enzymes in longhorned beetles.</title>
        <authorList>
            <person name="Shin N.R."/>
            <person name="Okamura Y."/>
            <person name="Kirsch R."/>
            <person name="Pauchet Y."/>
        </authorList>
    </citation>
    <scope>NUCLEOTIDE SEQUENCE</scope>
    <source>
        <strain evidence="6">MMC_N1</strain>
    </source>
</reference>
<dbReference type="Gene3D" id="3.30.420.10">
    <property type="entry name" value="Ribonuclease H-like superfamily/Ribonuclease H"/>
    <property type="match status" value="1"/>
</dbReference>
<evidence type="ECO:0000256" key="3">
    <source>
        <dbReference type="ARBA" id="ARBA00022801"/>
    </source>
</evidence>
<dbReference type="PANTHER" id="PTHR11046">
    <property type="entry name" value="OLIGORIBONUCLEASE, MITOCHONDRIAL"/>
    <property type="match status" value="1"/>
</dbReference>
<comment type="similarity">
    <text evidence="1">Belongs to the oligoribonuclease family.</text>
</comment>
<keyword evidence="4" id="KW-0269">Exonuclease</keyword>
<evidence type="ECO:0000313" key="7">
    <source>
        <dbReference type="Proteomes" id="UP001162164"/>
    </source>
</evidence>
<name>A0ABQ9JBB0_9CUCU</name>
<evidence type="ECO:0000256" key="2">
    <source>
        <dbReference type="ARBA" id="ARBA00022722"/>
    </source>
</evidence>
<keyword evidence="7" id="KW-1185">Reference proteome</keyword>
<dbReference type="PANTHER" id="PTHR11046:SF0">
    <property type="entry name" value="OLIGORIBONUCLEASE, MITOCHONDRIAL"/>
    <property type="match status" value="1"/>
</dbReference>
<dbReference type="NCBIfam" id="NF003765">
    <property type="entry name" value="PRK05359.1"/>
    <property type="match status" value="1"/>
</dbReference>
<evidence type="ECO:0000259" key="5">
    <source>
        <dbReference type="SMART" id="SM00479"/>
    </source>
</evidence>
<sequence length="193" mass="22158">MMYTNLVSHVLKNLRNSFKKMSLVNGKGSQLLSTNSFDLEINRIVWLDMEMTGLNIDEDKIMEVACLITDSNLNVVAEGPDIIIHQPECVLSNMDEWCVKQHGKTGLTEACLKSTVTIQEAEEILLSFVHNHVSEKCSPLAGNSVYMDRLFLKKHMPRFDQFLHYRIIDVSTVKELCRRWNQNVYKLTPKKGI</sequence>
<dbReference type="CDD" id="cd06135">
    <property type="entry name" value="Orn"/>
    <property type="match status" value="1"/>
</dbReference>